<evidence type="ECO:0000256" key="1">
    <source>
        <dbReference type="SAM" id="MobiDB-lite"/>
    </source>
</evidence>
<organism evidence="2 3">
    <name type="scientific">Lunasporangiospora selenospora</name>
    <dbReference type="NCBI Taxonomy" id="979761"/>
    <lineage>
        <taxon>Eukaryota</taxon>
        <taxon>Fungi</taxon>
        <taxon>Fungi incertae sedis</taxon>
        <taxon>Mucoromycota</taxon>
        <taxon>Mortierellomycotina</taxon>
        <taxon>Mortierellomycetes</taxon>
        <taxon>Mortierellales</taxon>
        <taxon>Mortierellaceae</taxon>
        <taxon>Lunasporangiospora</taxon>
    </lineage>
</organism>
<feature type="region of interest" description="Disordered" evidence="1">
    <location>
        <begin position="79"/>
        <end position="124"/>
    </location>
</feature>
<name>A0A9P6FPC2_9FUNG</name>
<reference evidence="2" key="1">
    <citation type="journal article" date="2020" name="Fungal Divers.">
        <title>Resolving the Mortierellaceae phylogeny through synthesis of multi-gene phylogenetics and phylogenomics.</title>
        <authorList>
            <person name="Vandepol N."/>
            <person name="Liber J."/>
            <person name="Desiro A."/>
            <person name="Na H."/>
            <person name="Kennedy M."/>
            <person name="Barry K."/>
            <person name="Grigoriev I.V."/>
            <person name="Miller A.N."/>
            <person name="O'Donnell K."/>
            <person name="Stajich J.E."/>
            <person name="Bonito G."/>
        </authorList>
    </citation>
    <scope>NUCLEOTIDE SEQUENCE</scope>
    <source>
        <strain evidence="2">KOD1015</strain>
    </source>
</reference>
<evidence type="ECO:0000313" key="2">
    <source>
        <dbReference type="EMBL" id="KAF9578346.1"/>
    </source>
</evidence>
<feature type="compositionally biased region" description="Low complexity" evidence="1">
    <location>
        <begin position="88"/>
        <end position="102"/>
    </location>
</feature>
<dbReference type="AlphaFoldDB" id="A0A9P6FPC2"/>
<dbReference type="EMBL" id="JAABOA010003752">
    <property type="protein sequence ID" value="KAF9578346.1"/>
    <property type="molecule type" value="Genomic_DNA"/>
</dbReference>
<sequence>MTMAHLAQSLSSVQLGGTSPGDQKIDMSKVKELMGQDQIEGLSYSAKELLKTMDMQSSLGGLGSALPFAAMAKLASMQSSFPGPLPSPTTTSLSESASSVVLPPQPILTPPAHDTSGKDSEGGQYVTKAELAALEDRIMSNLDQKLAQMEKRILNALLSRKDSP</sequence>
<feature type="region of interest" description="Disordered" evidence="1">
    <location>
        <begin position="1"/>
        <end position="24"/>
    </location>
</feature>
<keyword evidence="3" id="KW-1185">Reference proteome</keyword>
<feature type="compositionally biased region" description="Polar residues" evidence="1">
    <location>
        <begin position="8"/>
        <end position="21"/>
    </location>
</feature>
<dbReference type="OrthoDB" id="2425928at2759"/>
<gene>
    <name evidence="2" type="ORF">BGW38_005898</name>
</gene>
<proteinExistence type="predicted"/>
<dbReference type="Proteomes" id="UP000780801">
    <property type="component" value="Unassembled WGS sequence"/>
</dbReference>
<protein>
    <submittedName>
        <fullName evidence="2">Uncharacterized protein</fullName>
    </submittedName>
</protein>
<accession>A0A9P6FPC2</accession>
<evidence type="ECO:0000313" key="3">
    <source>
        <dbReference type="Proteomes" id="UP000780801"/>
    </source>
</evidence>
<comment type="caution">
    <text evidence="2">The sequence shown here is derived from an EMBL/GenBank/DDBJ whole genome shotgun (WGS) entry which is preliminary data.</text>
</comment>